<gene>
    <name evidence="1" type="ORF">NG799_27005</name>
</gene>
<dbReference type="RefSeq" id="WP_368009404.1">
    <property type="nucleotide sequence ID" value="NZ_JAMXFF010000067.1"/>
</dbReference>
<name>A0ABT2N2V1_9CYAN</name>
<evidence type="ECO:0000313" key="2">
    <source>
        <dbReference type="Proteomes" id="UP001525890"/>
    </source>
</evidence>
<organism evidence="1 2">
    <name type="scientific">Laspinema palackyanum D2a</name>
    <dbReference type="NCBI Taxonomy" id="2953684"/>
    <lineage>
        <taxon>Bacteria</taxon>
        <taxon>Bacillati</taxon>
        <taxon>Cyanobacteriota</taxon>
        <taxon>Cyanophyceae</taxon>
        <taxon>Oscillatoriophycideae</taxon>
        <taxon>Oscillatoriales</taxon>
        <taxon>Laspinemataceae</taxon>
        <taxon>Laspinema</taxon>
        <taxon>Laspinema palackyanum</taxon>
    </lineage>
</organism>
<evidence type="ECO:0000313" key="1">
    <source>
        <dbReference type="EMBL" id="MCT7969967.1"/>
    </source>
</evidence>
<protein>
    <submittedName>
        <fullName evidence="1">Uncharacterized protein</fullName>
    </submittedName>
</protein>
<reference evidence="1 2" key="1">
    <citation type="journal article" date="2022" name="Front. Microbiol.">
        <title>High genomic differentiation and limited gene flow indicate recent cryptic speciation within the genus Laspinema (cyanobacteria).</title>
        <authorList>
            <person name="Stanojkovic A."/>
            <person name="Skoupy S."/>
            <person name="Skaloud P."/>
            <person name="Dvorak P."/>
        </authorList>
    </citation>
    <scope>NUCLEOTIDE SEQUENCE [LARGE SCALE GENOMIC DNA]</scope>
    <source>
        <strain evidence="1 2">D2a</strain>
    </source>
</reference>
<proteinExistence type="predicted"/>
<keyword evidence="2" id="KW-1185">Reference proteome</keyword>
<sequence length="64" mass="7415">MTSPAIQSFVIVKERVILNQGYFRARLTLTNGDFCEIVEFFTVQNQTCVTETYRYHGFYKAATP</sequence>
<dbReference type="EMBL" id="JAMXFF010000067">
    <property type="protein sequence ID" value="MCT7969967.1"/>
    <property type="molecule type" value="Genomic_DNA"/>
</dbReference>
<dbReference type="Proteomes" id="UP001525890">
    <property type="component" value="Unassembled WGS sequence"/>
</dbReference>
<accession>A0ABT2N2V1</accession>
<comment type="caution">
    <text evidence="1">The sequence shown here is derived from an EMBL/GenBank/DDBJ whole genome shotgun (WGS) entry which is preliminary data.</text>
</comment>